<name>A0A8J3HV57_9RICK</name>
<dbReference type="Proteomes" id="UP000637906">
    <property type="component" value="Unassembled WGS sequence"/>
</dbReference>
<evidence type="ECO:0000313" key="15">
    <source>
        <dbReference type="EMBL" id="GHM59485.1"/>
    </source>
</evidence>
<dbReference type="NCBIfam" id="TIGR01982">
    <property type="entry name" value="UbiB"/>
    <property type="match status" value="1"/>
</dbReference>
<evidence type="ECO:0000256" key="9">
    <source>
        <dbReference type="ARBA" id="ARBA00022777"/>
    </source>
</evidence>
<evidence type="ECO:0000256" key="12">
    <source>
        <dbReference type="ARBA" id="ARBA00023136"/>
    </source>
</evidence>
<evidence type="ECO:0000259" key="14">
    <source>
        <dbReference type="PROSITE" id="PS50011"/>
    </source>
</evidence>
<evidence type="ECO:0000256" key="11">
    <source>
        <dbReference type="ARBA" id="ARBA00022989"/>
    </source>
</evidence>
<keyword evidence="12 13" id="KW-0472">Membrane</keyword>
<dbReference type="InterPro" id="IPR045308">
    <property type="entry name" value="UbiB_bact"/>
</dbReference>
<dbReference type="GO" id="GO:0006744">
    <property type="term" value="P:ubiquinone biosynthetic process"/>
    <property type="evidence" value="ECO:0007669"/>
    <property type="project" value="UniProtKB-UniPathway"/>
</dbReference>
<dbReference type="PROSITE" id="PS50011">
    <property type="entry name" value="PROTEIN_KINASE_DOM"/>
    <property type="match status" value="1"/>
</dbReference>
<sequence length="478" mass="55294">MIRSIIRFASILIILIRYNLLFCSYTNRSIRNTIKGNRIKTALQKLGPIFIKFGQSLSARIDILGEDITNSLLSLCDKLPPFSYKKIVQIIESEFNCSIDSLFLDFSEEPVAAASIAQVHKAVTKDGKLVAVKVLRPNIEKTFSRDIKMLMWLASLIQKISKKSHRFKPMELVKTFSEICRLELDLRFEAANASELKENMCSDEEVYIPKVDWSRTSRHVLTLEWIDATPIYEIHKLNDCKQVAENLITLFCNQVYRDCFFHADMHPGNLMVTENNKIVMVDFGIMGRIDRSTSMYVAEIIKGFVKRDYSHVAKIHFQAGYVSEKYSNFITACRAIGEPIVGREIENISFANLLTQLFKITADFNMDVQLELLLLQKTMILVEGICRRLHPSINVWQVVQLWIEKQENQRNRCIEKMKESCLVKTIQEVPQLMKKLNRIADNIIEQQNNSHARSSKTYLFLLLIIIAFIILRLGFFIY</sequence>
<dbReference type="InterPro" id="IPR000719">
    <property type="entry name" value="Prot_kinase_dom"/>
</dbReference>
<dbReference type="InterPro" id="IPR011009">
    <property type="entry name" value="Kinase-like_dom_sf"/>
</dbReference>
<evidence type="ECO:0000256" key="10">
    <source>
        <dbReference type="ARBA" id="ARBA00022840"/>
    </source>
</evidence>
<protein>
    <recommendedName>
        <fullName evidence="14">Protein kinase domain-containing protein</fullName>
    </recommendedName>
</protein>
<evidence type="ECO:0000256" key="1">
    <source>
        <dbReference type="ARBA" id="ARBA00005020"/>
    </source>
</evidence>
<dbReference type="GO" id="GO:0005524">
    <property type="term" value="F:ATP binding"/>
    <property type="evidence" value="ECO:0007669"/>
    <property type="project" value="UniProtKB-KW"/>
</dbReference>
<dbReference type="UniPathway" id="UPA00232"/>
<dbReference type="GO" id="GO:0004672">
    <property type="term" value="F:protein kinase activity"/>
    <property type="evidence" value="ECO:0007669"/>
    <property type="project" value="InterPro"/>
</dbReference>
<organism evidence="15 16">
    <name type="scientific">Candidatus Mesenet longicola</name>
    <dbReference type="NCBI Taxonomy" id="1892558"/>
    <lineage>
        <taxon>Bacteria</taxon>
        <taxon>Pseudomonadati</taxon>
        <taxon>Pseudomonadota</taxon>
        <taxon>Alphaproteobacteria</taxon>
        <taxon>Rickettsiales</taxon>
        <taxon>Anaplasmataceae</taxon>
        <taxon>Candidatus Mesenet</taxon>
    </lineage>
</organism>
<dbReference type="InterPro" id="IPR010232">
    <property type="entry name" value="UbiB"/>
</dbReference>
<evidence type="ECO:0000256" key="5">
    <source>
        <dbReference type="ARBA" id="ARBA00022679"/>
    </source>
</evidence>
<evidence type="ECO:0000256" key="13">
    <source>
        <dbReference type="SAM" id="Phobius"/>
    </source>
</evidence>
<keyword evidence="7 13" id="KW-0812">Transmembrane</keyword>
<evidence type="ECO:0000256" key="4">
    <source>
        <dbReference type="ARBA" id="ARBA00022519"/>
    </source>
</evidence>
<dbReference type="Pfam" id="PF03109">
    <property type="entry name" value="ABC1"/>
    <property type="match status" value="1"/>
</dbReference>
<comment type="caution">
    <text evidence="15">The sequence shown here is derived from an EMBL/GenBank/DDBJ whole genome shotgun (WGS) entry which is preliminary data.</text>
</comment>
<evidence type="ECO:0000256" key="3">
    <source>
        <dbReference type="ARBA" id="ARBA00022475"/>
    </source>
</evidence>
<keyword evidence="16" id="KW-1185">Reference proteome</keyword>
<dbReference type="InterPro" id="IPR050154">
    <property type="entry name" value="UbiB_kinase"/>
</dbReference>
<proteinExistence type="inferred from homology"/>
<dbReference type="PANTHER" id="PTHR10566:SF113">
    <property type="entry name" value="PROTEIN ACTIVITY OF BC1 COMPLEX KINASE 7, CHLOROPLASTIC"/>
    <property type="match status" value="1"/>
</dbReference>
<dbReference type="InterPro" id="IPR004147">
    <property type="entry name" value="ABC1_dom"/>
</dbReference>
<keyword evidence="8" id="KW-0547">Nucleotide-binding</keyword>
<accession>A0A8J3HV57</accession>
<dbReference type="SMART" id="SM00220">
    <property type="entry name" value="S_TKc"/>
    <property type="match status" value="1"/>
</dbReference>
<comment type="pathway">
    <text evidence="1">Cofactor biosynthesis; ubiquinone biosynthesis [regulation].</text>
</comment>
<dbReference type="CDD" id="cd13972">
    <property type="entry name" value="UbiB"/>
    <property type="match status" value="1"/>
</dbReference>
<feature type="domain" description="Protein kinase" evidence="14">
    <location>
        <begin position="105"/>
        <end position="422"/>
    </location>
</feature>
<evidence type="ECO:0000256" key="8">
    <source>
        <dbReference type="ARBA" id="ARBA00022741"/>
    </source>
</evidence>
<dbReference type="SUPFAM" id="SSF56112">
    <property type="entry name" value="Protein kinase-like (PK-like)"/>
    <property type="match status" value="1"/>
</dbReference>
<keyword evidence="5" id="KW-0808">Transferase</keyword>
<keyword evidence="3" id="KW-1003">Cell membrane</keyword>
<dbReference type="AlphaFoldDB" id="A0A8J3HV57"/>
<dbReference type="EMBL" id="BNGU01000015">
    <property type="protein sequence ID" value="GHM59485.1"/>
    <property type="molecule type" value="Genomic_DNA"/>
</dbReference>
<dbReference type="PANTHER" id="PTHR10566">
    <property type="entry name" value="CHAPERONE-ACTIVITY OF BC1 COMPLEX CABC1 -RELATED"/>
    <property type="match status" value="1"/>
</dbReference>
<evidence type="ECO:0000256" key="7">
    <source>
        <dbReference type="ARBA" id="ARBA00022692"/>
    </source>
</evidence>
<keyword evidence="10" id="KW-0067">ATP-binding</keyword>
<keyword evidence="9" id="KW-0418">Kinase</keyword>
<dbReference type="Gene3D" id="1.10.510.10">
    <property type="entry name" value="Transferase(Phosphotransferase) domain 1"/>
    <property type="match status" value="1"/>
</dbReference>
<feature type="transmembrane region" description="Helical" evidence="13">
    <location>
        <begin position="458"/>
        <end position="477"/>
    </location>
</feature>
<evidence type="ECO:0000256" key="2">
    <source>
        <dbReference type="ARBA" id="ARBA00009670"/>
    </source>
</evidence>
<keyword evidence="4" id="KW-0997">Cell inner membrane</keyword>
<reference evidence="15 16" key="1">
    <citation type="journal article" date="2021" name="Microb. Ecol.">
        <title>Candidatus Mesenet longicola: Novel Endosymbionts of Brontispa longissima that Induce Cytoplasmic Incompatibility.</title>
        <authorList>
            <person name="Takano S."/>
            <person name="Gotoh Y."/>
            <person name="Hayashi T."/>
        </authorList>
    </citation>
    <scope>NUCLEOTIDE SEQUENCE [LARGE SCALE GENOMIC DNA]</scope>
    <source>
        <strain evidence="15">L5</strain>
    </source>
</reference>
<keyword evidence="6" id="KW-0831">Ubiquinone biosynthesis</keyword>
<evidence type="ECO:0000313" key="16">
    <source>
        <dbReference type="Proteomes" id="UP000637906"/>
    </source>
</evidence>
<keyword evidence="11 13" id="KW-1133">Transmembrane helix</keyword>
<gene>
    <name evidence="15" type="ORF">sL5_04780</name>
</gene>
<evidence type="ECO:0000256" key="6">
    <source>
        <dbReference type="ARBA" id="ARBA00022688"/>
    </source>
</evidence>
<comment type="similarity">
    <text evidence="2">Belongs to the protein kinase superfamily. ADCK protein kinase family.</text>
</comment>